<gene>
    <name evidence="3" type="ORF">BTO20_17205</name>
</gene>
<protein>
    <submittedName>
        <fullName evidence="3">Transposase</fullName>
    </submittedName>
</protein>
<reference evidence="3 4" key="1">
    <citation type="submission" date="2017-04" db="EMBL/GenBank/DDBJ databases">
        <title>Whole Genome Sequence of 1,4-Dioxane Degrading Bacterium Mycobacterium dioxanotrophicus PH-06.</title>
        <authorList>
            <person name="He Y."/>
        </authorList>
    </citation>
    <scope>NUCLEOTIDE SEQUENCE [LARGE SCALE GENOMIC DNA]</scope>
    <source>
        <strain evidence="3 4">PH-06</strain>
    </source>
</reference>
<organism evidence="3 4">
    <name type="scientific">Mycobacterium dioxanotrophicus</name>
    <dbReference type="NCBI Taxonomy" id="482462"/>
    <lineage>
        <taxon>Bacteria</taxon>
        <taxon>Bacillati</taxon>
        <taxon>Actinomycetota</taxon>
        <taxon>Actinomycetes</taxon>
        <taxon>Mycobacteriales</taxon>
        <taxon>Mycobacteriaceae</taxon>
        <taxon>Mycobacterium</taxon>
    </lineage>
</organism>
<dbReference type="InterPro" id="IPR001584">
    <property type="entry name" value="Integrase_cat-core"/>
</dbReference>
<feature type="compositionally biased region" description="Polar residues" evidence="1">
    <location>
        <begin position="609"/>
        <end position="622"/>
    </location>
</feature>
<dbReference type="OrthoDB" id="52928at2"/>
<dbReference type="GO" id="GO:0015074">
    <property type="term" value="P:DNA integration"/>
    <property type="evidence" value="ECO:0007669"/>
    <property type="project" value="InterPro"/>
</dbReference>
<dbReference type="InterPro" id="IPR015378">
    <property type="entry name" value="Transposase-like_Mu_C"/>
</dbReference>
<dbReference type="InterPro" id="IPR012337">
    <property type="entry name" value="RNaseH-like_sf"/>
</dbReference>
<dbReference type="EMBL" id="CP020809">
    <property type="protein sequence ID" value="ART70078.1"/>
    <property type="molecule type" value="Genomic_DNA"/>
</dbReference>
<dbReference type="Pfam" id="PF09299">
    <property type="entry name" value="Mu-transpos_C"/>
    <property type="match status" value="1"/>
</dbReference>
<dbReference type="Proteomes" id="UP000195331">
    <property type="component" value="Chromosome"/>
</dbReference>
<dbReference type="GO" id="GO:0003676">
    <property type="term" value="F:nucleic acid binding"/>
    <property type="evidence" value="ECO:0007669"/>
    <property type="project" value="InterPro"/>
</dbReference>
<dbReference type="PROSITE" id="PS50994">
    <property type="entry name" value="INTEGRASE"/>
    <property type="match status" value="1"/>
</dbReference>
<feature type="compositionally biased region" description="Basic and acidic residues" evidence="1">
    <location>
        <begin position="661"/>
        <end position="671"/>
    </location>
</feature>
<evidence type="ECO:0000259" key="2">
    <source>
        <dbReference type="PROSITE" id="PS50994"/>
    </source>
</evidence>
<dbReference type="InterPro" id="IPR036397">
    <property type="entry name" value="RNaseH_sf"/>
</dbReference>
<dbReference type="AlphaFoldDB" id="A0A1Y0C4D7"/>
<accession>A0A1Y0C4D7</accession>
<dbReference type="RefSeq" id="WP_087077565.1">
    <property type="nucleotide sequence ID" value="NZ_CP020809.1"/>
</dbReference>
<evidence type="ECO:0000256" key="1">
    <source>
        <dbReference type="SAM" id="MobiDB-lite"/>
    </source>
</evidence>
<proteinExistence type="predicted"/>
<dbReference type="SUPFAM" id="SSF53098">
    <property type="entry name" value="Ribonuclease H-like"/>
    <property type="match status" value="2"/>
</dbReference>
<dbReference type="KEGG" id="mdx:BTO20_17205"/>
<evidence type="ECO:0000313" key="3">
    <source>
        <dbReference type="EMBL" id="ART70078.1"/>
    </source>
</evidence>
<evidence type="ECO:0000313" key="4">
    <source>
        <dbReference type="Proteomes" id="UP000195331"/>
    </source>
</evidence>
<dbReference type="Gene3D" id="3.30.420.10">
    <property type="entry name" value="Ribonuclease H-like superfamily/Ribonuclease H"/>
    <property type="match status" value="1"/>
</dbReference>
<feature type="region of interest" description="Disordered" evidence="1">
    <location>
        <begin position="604"/>
        <end position="671"/>
    </location>
</feature>
<keyword evidence="4" id="KW-1185">Reference proteome</keyword>
<sequence>MQLRSVNLGDIVTWDGCDWIVDAHGERGTRLNPVAGGSPVWVDLATISQEESFEHHHADTEHARAARNRVELAMLASEVRQDVLFWLQHVNEVQSGLIDPHDPDAQPRDGYGPETTLEERVQRKLAELDAAGIKTSRPSLFRKVAKYRTEGIAGLVDRRLLRRQEPRRIAPEIEEAAQRVIADHLGATSRDVLYFIDKVKHRVRQDNPGKDVNWPSDRTIRRWLTPMLEAAGLTKTASHRRSESNRPNRAFQPILAFYPGQYVEIDSNTLDVETAMPDGKIIRPYMTAAVDVYSGSVAGFHIHAGAPSSTDHTVLFARIAAPCRVIDRMNPALWLSNSKTLPSSEMIAMGQATGDAPAMPFISIETLTMDRGKDFLASRVAAEMLGWSVVDAPPHSPTAKPHVERFFKSMNSLFLSRLDAYVGNSPDHRGRNQRAPIPFTQLVDGMWSFIVTVYQNRPHKGLMLREHPGRTFTPNQMYSATFDASAGIPIPISQSDYISLMPRHERTFQSDGIHLSNEIYDSPDLNEVRGRPGKHEIRQDPYDTDRIWVRHPDNGEWITCFARSIRLAALPFGTSTTASLSATAQADDPHTQWAQDFLDAESHRVKATRSGTDTGTQKTSSGKAARKKATKTAAERANRKRDRLPRPAAVEPMQLPTAVPVREHPDDYTVA</sequence>
<name>A0A1Y0C4D7_9MYCO</name>
<feature type="domain" description="Integrase catalytic" evidence="2">
    <location>
        <begin position="255"/>
        <end position="482"/>
    </location>
</feature>